<protein>
    <submittedName>
        <fullName evidence="3">Glycine betaine ABC transporter substrate-binding protein</fullName>
    </submittedName>
</protein>
<dbReference type="Proteomes" id="UP000516660">
    <property type="component" value="Chromosome"/>
</dbReference>
<proteinExistence type="predicted"/>
<dbReference type="Pfam" id="PF04069">
    <property type="entry name" value="OpuAC"/>
    <property type="match status" value="1"/>
</dbReference>
<name>A0A7L7Z6L0_9MICO</name>
<dbReference type="AlphaFoldDB" id="A0A7L7Z6L0"/>
<evidence type="ECO:0000313" key="3">
    <source>
        <dbReference type="EMBL" id="QOD45249.1"/>
    </source>
</evidence>
<reference evidence="3 4" key="1">
    <citation type="submission" date="2020-08" db="EMBL/GenBank/DDBJ databases">
        <title>Description of Clavibacter zhangzhiyonge sp. nov., a phytopathogenic actinobacterium isolated from barley seeds, causing leaf brown spot and decline.</title>
        <authorList>
            <person name="Tian Q."/>
            <person name="Chuan J."/>
            <person name="Zhao W."/>
            <person name="Li X."/>
        </authorList>
    </citation>
    <scope>NUCLEOTIDE SEQUENCE [LARGE SCALE GENOMIC DNA]</scope>
    <source>
        <strain evidence="3 4">DM1</strain>
    </source>
</reference>
<keyword evidence="4" id="KW-1185">Reference proteome</keyword>
<feature type="signal peptide" evidence="1">
    <location>
        <begin position="1"/>
        <end position="38"/>
    </location>
</feature>
<dbReference type="RefSeq" id="WP_191149135.1">
    <property type="nucleotide sequence ID" value="NZ_CP061274.1"/>
</dbReference>
<dbReference type="CDD" id="cd13611">
    <property type="entry name" value="PBP2_YehZ"/>
    <property type="match status" value="1"/>
</dbReference>
<dbReference type="EMBL" id="CP061274">
    <property type="protein sequence ID" value="QOD45249.1"/>
    <property type="molecule type" value="Genomic_DNA"/>
</dbReference>
<dbReference type="InterPro" id="IPR007210">
    <property type="entry name" value="ABC_Gly_betaine_transp_sub-bd"/>
</dbReference>
<feature type="domain" description="ABC-type glycine betaine transport system substrate-binding" evidence="2">
    <location>
        <begin position="58"/>
        <end position="327"/>
    </location>
</feature>
<keyword evidence="1" id="KW-0732">Signal</keyword>
<organism evidence="3 4">
    <name type="scientific">Clavibacter zhangzhiyongii</name>
    <dbReference type="NCBI Taxonomy" id="2768071"/>
    <lineage>
        <taxon>Bacteria</taxon>
        <taxon>Bacillati</taxon>
        <taxon>Actinomycetota</taxon>
        <taxon>Actinomycetes</taxon>
        <taxon>Micrococcales</taxon>
        <taxon>Microbacteriaceae</taxon>
        <taxon>Clavibacter</taxon>
    </lineage>
</organism>
<dbReference type="SUPFAM" id="SSF53850">
    <property type="entry name" value="Periplasmic binding protein-like II"/>
    <property type="match status" value="1"/>
</dbReference>
<dbReference type="GO" id="GO:0043190">
    <property type="term" value="C:ATP-binding cassette (ABC) transporter complex"/>
    <property type="evidence" value="ECO:0007669"/>
    <property type="project" value="InterPro"/>
</dbReference>
<feature type="chain" id="PRO_5033026906" evidence="1">
    <location>
        <begin position="39"/>
        <end position="336"/>
    </location>
</feature>
<gene>
    <name evidence="3" type="ORF">H9X71_08555</name>
</gene>
<dbReference type="GO" id="GO:0022857">
    <property type="term" value="F:transmembrane transporter activity"/>
    <property type="evidence" value="ECO:0007669"/>
    <property type="project" value="InterPro"/>
</dbReference>
<evidence type="ECO:0000313" key="4">
    <source>
        <dbReference type="Proteomes" id="UP000516660"/>
    </source>
</evidence>
<accession>A0A7L7Z6L0</accession>
<evidence type="ECO:0000256" key="1">
    <source>
        <dbReference type="SAM" id="SignalP"/>
    </source>
</evidence>
<sequence length="336" mass="35897">MVPTPSRSARLRRALGVPALAAAALVTLTGCGLQPATAYVPDAAPGSIRPLDLPEGASLTVTSKNFTEQLILGKIAVIAAKAAGFQVTDKTNVPGSVPARELMTSHGADMTWEYTGTAWLSYLGEAKGIPDQRAQYEAVRDADVANGLTWLTPAPLNNTYAMAIREEEAERLGITRMSQVEDLPVEDRTFCVEAEFNSRSDGLSPLLEAYGIPRGSADGVPDGNVSIFDTGAVYTATDRGTCEFGEVFTTDGRIDKLGLRILQDDLGFFPAYNVAPVLDSATLAEYPGLQDVFDRITPVITDDALREMNLRVDDAGEEPADVAFDFMVDNGFVTAP</sequence>
<dbReference type="PROSITE" id="PS51257">
    <property type="entry name" value="PROKAR_LIPOPROTEIN"/>
    <property type="match status" value="1"/>
</dbReference>
<dbReference type="Gene3D" id="3.40.190.120">
    <property type="entry name" value="Osmoprotection protein (prox), domain 2"/>
    <property type="match status" value="1"/>
</dbReference>
<dbReference type="KEGG" id="czh:H9X71_08555"/>
<evidence type="ECO:0000259" key="2">
    <source>
        <dbReference type="Pfam" id="PF04069"/>
    </source>
</evidence>
<dbReference type="Gene3D" id="3.40.190.10">
    <property type="entry name" value="Periplasmic binding protein-like II"/>
    <property type="match status" value="1"/>
</dbReference>